<keyword evidence="1" id="KW-1133">Transmembrane helix</keyword>
<dbReference type="EMBL" id="CP025198">
    <property type="protein sequence ID" value="AXE39127.1"/>
    <property type="molecule type" value="Genomic_DNA"/>
</dbReference>
<dbReference type="KEGG" id="acij:JS278_01971"/>
<feature type="transmembrane region" description="Helical" evidence="1">
    <location>
        <begin position="67"/>
        <end position="89"/>
    </location>
</feature>
<evidence type="ECO:0000313" key="2">
    <source>
        <dbReference type="EMBL" id="AXE39127.1"/>
    </source>
</evidence>
<keyword evidence="3" id="KW-1185">Reference proteome</keyword>
<proteinExistence type="predicted"/>
<name>A0A344UV29_9ACTN</name>
<keyword evidence="1" id="KW-0812">Transmembrane</keyword>
<reference evidence="2 3" key="1">
    <citation type="submission" date="2017-12" db="EMBL/GenBank/DDBJ databases">
        <title>The whole genome sequence of the Acidipropionibacterium virtanenii sp. nov. type strain JS278.</title>
        <authorList>
            <person name="Laine P."/>
            <person name="Deptula P."/>
            <person name="Varmanen P."/>
            <person name="Auvinen P."/>
        </authorList>
    </citation>
    <scope>NUCLEOTIDE SEQUENCE [LARGE SCALE GENOMIC DNA]</scope>
    <source>
        <strain evidence="2 3">JS278</strain>
    </source>
</reference>
<evidence type="ECO:0008006" key="4">
    <source>
        <dbReference type="Google" id="ProtNLM"/>
    </source>
</evidence>
<organism evidence="2 3">
    <name type="scientific">Acidipropionibacterium virtanenii</name>
    <dbReference type="NCBI Taxonomy" id="2057246"/>
    <lineage>
        <taxon>Bacteria</taxon>
        <taxon>Bacillati</taxon>
        <taxon>Actinomycetota</taxon>
        <taxon>Actinomycetes</taxon>
        <taxon>Propionibacteriales</taxon>
        <taxon>Propionibacteriaceae</taxon>
        <taxon>Acidipropionibacterium</taxon>
    </lineage>
</organism>
<sequence>MFVLNYFGMDMLLRFWPLLVIALLTVVVVRRVRGEPLDLKDAAVTPLVLLAIGTNMIIGIGPTSIDLAWLAGLSAVSLAFGAARSATIVIERRADQFVQRYRWTTFALLVASLVVGAALGPVAQHFGMHEAARPLTFTIGIGLAGEGAVTLVRAARRGIEMPWKDLGQQLQQRLADRG</sequence>
<feature type="transmembrane region" description="Helical" evidence="1">
    <location>
        <begin position="101"/>
        <end position="123"/>
    </location>
</feature>
<gene>
    <name evidence="2" type="ORF">JS278_01971</name>
</gene>
<dbReference type="AlphaFoldDB" id="A0A344UV29"/>
<accession>A0A344UV29</accession>
<feature type="transmembrane region" description="Helical" evidence="1">
    <location>
        <begin position="42"/>
        <end position="61"/>
    </location>
</feature>
<evidence type="ECO:0000313" key="3">
    <source>
        <dbReference type="Proteomes" id="UP000251995"/>
    </source>
</evidence>
<feature type="transmembrane region" description="Helical" evidence="1">
    <location>
        <begin position="12"/>
        <end position="30"/>
    </location>
</feature>
<keyword evidence="1" id="KW-0472">Membrane</keyword>
<evidence type="ECO:0000256" key="1">
    <source>
        <dbReference type="SAM" id="Phobius"/>
    </source>
</evidence>
<protein>
    <recommendedName>
        <fullName evidence="4">DUF1453 domain-containing protein</fullName>
    </recommendedName>
</protein>
<feature type="transmembrane region" description="Helical" evidence="1">
    <location>
        <begin position="135"/>
        <end position="155"/>
    </location>
</feature>
<dbReference type="Proteomes" id="UP000251995">
    <property type="component" value="Chromosome"/>
</dbReference>